<name>A0A316G4B7_9RHOB</name>
<dbReference type="GO" id="GO:0003700">
    <property type="term" value="F:DNA-binding transcription factor activity"/>
    <property type="evidence" value="ECO:0007669"/>
    <property type="project" value="InterPro"/>
</dbReference>
<evidence type="ECO:0000313" key="5">
    <source>
        <dbReference type="EMBL" id="PWK55432.1"/>
    </source>
</evidence>
<dbReference type="Pfam" id="PF00392">
    <property type="entry name" value="GntR"/>
    <property type="match status" value="1"/>
</dbReference>
<dbReference type="InterPro" id="IPR000524">
    <property type="entry name" value="Tscrpt_reg_HTH_GntR"/>
</dbReference>
<accession>A0A316G4B7</accession>
<dbReference type="Gene3D" id="1.10.10.10">
    <property type="entry name" value="Winged helix-like DNA-binding domain superfamily/Winged helix DNA-binding domain"/>
    <property type="match status" value="1"/>
</dbReference>
<dbReference type="Pfam" id="PF07729">
    <property type="entry name" value="FCD"/>
    <property type="match status" value="1"/>
</dbReference>
<reference evidence="5 6" key="1">
    <citation type="submission" date="2018-05" db="EMBL/GenBank/DDBJ databases">
        <title>Genomic Encyclopedia of Type Strains, Phase IV (KMG-IV): sequencing the most valuable type-strain genomes for metagenomic binning, comparative biology and taxonomic classification.</title>
        <authorList>
            <person name="Goeker M."/>
        </authorList>
    </citation>
    <scope>NUCLEOTIDE SEQUENCE [LARGE SCALE GENOMIC DNA]</scope>
    <source>
        <strain evidence="5 6">DSM 103371</strain>
    </source>
</reference>
<dbReference type="GO" id="GO:0003677">
    <property type="term" value="F:DNA binding"/>
    <property type="evidence" value="ECO:0007669"/>
    <property type="project" value="UniProtKB-KW"/>
</dbReference>
<dbReference type="EMBL" id="QGGV01000007">
    <property type="protein sequence ID" value="PWK55432.1"/>
    <property type="molecule type" value="Genomic_DNA"/>
</dbReference>
<comment type="caution">
    <text evidence="5">The sequence shown here is derived from an EMBL/GenBank/DDBJ whole genome shotgun (WGS) entry which is preliminary data.</text>
</comment>
<dbReference type="PANTHER" id="PTHR43537">
    <property type="entry name" value="TRANSCRIPTIONAL REGULATOR, GNTR FAMILY"/>
    <property type="match status" value="1"/>
</dbReference>
<evidence type="ECO:0000256" key="2">
    <source>
        <dbReference type="ARBA" id="ARBA00023125"/>
    </source>
</evidence>
<evidence type="ECO:0000256" key="1">
    <source>
        <dbReference type="ARBA" id="ARBA00023015"/>
    </source>
</evidence>
<dbReference type="SMART" id="SM00895">
    <property type="entry name" value="FCD"/>
    <property type="match status" value="1"/>
</dbReference>
<dbReference type="SUPFAM" id="SSF46785">
    <property type="entry name" value="Winged helix' DNA-binding domain"/>
    <property type="match status" value="1"/>
</dbReference>
<dbReference type="PANTHER" id="PTHR43537:SF39">
    <property type="entry name" value="HTH-TYPE TRANSCRIPTIONAL REGULATOR MCBR"/>
    <property type="match status" value="1"/>
</dbReference>
<keyword evidence="1" id="KW-0805">Transcription regulation</keyword>
<keyword evidence="2 5" id="KW-0238">DNA-binding</keyword>
<dbReference type="InterPro" id="IPR011711">
    <property type="entry name" value="GntR_C"/>
</dbReference>
<dbReference type="InterPro" id="IPR036388">
    <property type="entry name" value="WH-like_DNA-bd_sf"/>
</dbReference>
<gene>
    <name evidence="5" type="ORF">C8D95_10798</name>
</gene>
<dbReference type="InterPro" id="IPR036390">
    <property type="entry name" value="WH_DNA-bd_sf"/>
</dbReference>
<evidence type="ECO:0000259" key="4">
    <source>
        <dbReference type="PROSITE" id="PS50949"/>
    </source>
</evidence>
<proteinExistence type="predicted"/>
<feature type="domain" description="HTH gntR-type" evidence="4">
    <location>
        <begin position="17"/>
        <end position="84"/>
    </location>
</feature>
<protein>
    <submittedName>
        <fullName evidence="5">DNA-binding GntR family transcriptional regulator</fullName>
    </submittedName>
</protein>
<dbReference type="AlphaFoldDB" id="A0A316G4B7"/>
<dbReference type="Proteomes" id="UP000245390">
    <property type="component" value="Unassembled WGS sequence"/>
</dbReference>
<dbReference type="SUPFAM" id="SSF48008">
    <property type="entry name" value="GntR ligand-binding domain-like"/>
    <property type="match status" value="1"/>
</dbReference>
<keyword evidence="6" id="KW-1185">Reference proteome</keyword>
<dbReference type="PROSITE" id="PS50949">
    <property type="entry name" value="HTH_GNTR"/>
    <property type="match status" value="1"/>
</dbReference>
<dbReference type="InterPro" id="IPR008920">
    <property type="entry name" value="TF_FadR/GntR_C"/>
</dbReference>
<keyword evidence="3" id="KW-0804">Transcription</keyword>
<evidence type="ECO:0000313" key="6">
    <source>
        <dbReference type="Proteomes" id="UP000245390"/>
    </source>
</evidence>
<dbReference type="SMART" id="SM00345">
    <property type="entry name" value="HTH_GNTR"/>
    <property type="match status" value="1"/>
</dbReference>
<sequence length="233" mass="25359">MADGGTARNMTNSLAKLPEHQAIYRQIRNMILFGTLAPGQSVTIQGIADAIGAGMTPVREAIRRLTAEGALELGRNRRLHVPEIDRDRLDQIAFARLAVEPRLAEEAALRMTDACLSDLTAFDAEVDRAIASGDVERYLEFNYRFHFRLYDQAEATVLRKIASSLWLQIGPSLRIVCGRFGTSNLPDKHAAALDAFRAGDPEAAAHAVADDIRQGMGQVRLTLSDTATASGAD</sequence>
<organism evidence="5 6">
    <name type="scientific">Silicimonas algicola</name>
    <dbReference type="NCBI Taxonomy" id="1826607"/>
    <lineage>
        <taxon>Bacteria</taxon>
        <taxon>Pseudomonadati</taxon>
        <taxon>Pseudomonadota</taxon>
        <taxon>Alphaproteobacteria</taxon>
        <taxon>Rhodobacterales</taxon>
        <taxon>Paracoccaceae</taxon>
    </lineage>
</organism>
<dbReference type="Gene3D" id="1.20.120.530">
    <property type="entry name" value="GntR ligand-binding domain-like"/>
    <property type="match status" value="1"/>
</dbReference>
<evidence type="ECO:0000256" key="3">
    <source>
        <dbReference type="ARBA" id="ARBA00023163"/>
    </source>
</evidence>